<keyword evidence="7" id="KW-1185">Reference proteome</keyword>
<dbReference type="GO" id="GO:0006351">
    <property type="term" value="P:DNA-templated transcription"/>
    <property type="evidence" value="ECO:0007669"/>
    <property type="project" value="TreeGrafter"/>
</dbReference>
<evidence type="ECO:0000313" key="6">
    <source>
        <dbReference type="EMBL" id="NMH66911.1"/>
    </source>
</evidence>
<feature type="domain" description="HTH lysR-type" evidence="5">
    <location>
        <begin position="1"/>
        <end position="59"/>
    </location>
</feature>
<dbReference type="InterPro" id="IPR005119">
    <property type="entry name" value="LysR_subst-bd"/>
</dbReference>
<reference evidence="6" key="1">
    <citation type="submission" date="2020-04" db="EMBL/GenBank/DDBJ databases">
        <title>Description of Shewanella salipaludis sp. nov., isolated from a salt marsh.</title>
        <authorList>
            <person name="Park S."/>
            <person name="Yoon J.-H."/>
        </authorList>
    </citation>
    <scope>NUCLEOTIDE SEQUENCE</scope>
    <source>
        <strain evidence="6">SHSM-M6</strain>
    </source>
</reference>
<dbReference type="InterPro" id="IPR000847">
    <property type="entry name" value="LysR_HTH_N"/>
</dbReference>
<sequence length="309" mass="33976">MQDLNDLYFYVQVVLHNGFSPASRALNLPKSKLSRRVALLEERLGVRLIQRSSRQFIVTDIGKEYFSHCQAMLVEAQAAQAVIDMNQTEPQGLIRLSCPPALLYSSLGDMLARFMVDNPKIQMQLDVTNRNVDVLAEGLDLALRVRFPPLEDTDLVMKVLAESPQKLVCHPGLLQGIPAPQVPEDLAQLPSLGLDGASQQGIWQLEGPAGATVQWRHEPRLIVNDMVGLQAAALQGVGIASLPALIVHQDLLAGRLVEVLPLWVPRSGILHAIYPSRRCLLPKVRSLLDFLAAECSRLSQADIGLRQTG</sequence>
<dbReference type="PROSITE" id="PS50931">
    <property type="entry name" value="HTH_LYSR"/>
    <property type="match status" value="1"/>
</dbReference>
<dbReference type="Proteomes" id="UP000737113">
    <property type="component" value="Unassembled WGS sequence"/>
</dbReference>
<accession>A0A972FW81</accession>
<comment type="caution">
    <text evidence="6">The sequence shown here is derived from an EMBL/GenBank/DDBJ whole genome shotgun (WGS) entry which is preliminary data.</text>
</comment>
<dbReference type="SUPFAM" id="SSF53850">
    <property type="entry name" value="Periplasmic binding protein-like II"/>
    <property type="match status" value="1"/>
</dbReference>
<dbReference type="RefSeq" id="WP_169565637.1">
    <property type="nucleotide sequence ID" value="NZ_JAAXYH010000018.1"/>
</dbReference>
<dbReference type="AlphaFoldDB" id="A0A972FW81"/>
<protein>
    <submittedName>
        <fullName evidence="6">LysR family transcriptional regulator</fullName>
    </submittedName>
</protein>
<dbReference type="SUPFAM" id="SSF46785">
    <property type="entry name" value="Winged helix' DNA-binding domain"/>
    <property type="match status" value="1"/>
</dbReference>
<proteinExistence type="inferred from homology"/>
<organism evidence="6 7">
    <name type="scientific">Shewanella salipaludis</name>
    <dbReference type="NCBI Taxonomy" id="2723052"/>
    <lineage>
        <taxon>Bacteria</taxon>
        <taxon>Pseudomonadati</taxon>
        <taxon>Pseudomonadota</taxon>
        <taxon>Gammaproteobacteria</taxon>
        <taxon>Alteromonadales</taxon>
        <taxon>Shewanellaceae</taxon>
        <taxon>Shewanella</taxon>
    </lineage>
</organism>
<dbReference type="Gene3D" id="1.10.10.10">
    <property type="entry name" value="Winged helix-like DNA-binding domain superfamily/Winged helix DNA-binding domain"/>
    <property type="match status" value="1"/>
</dbReference>
<dbReference type="InterPro" id="IPR058163">
    <property type="entry name" value="LysR-type_TF_proteobact-type"/>
</dbReference>
<name>A0A972FW81_9GAMM</name>
<dbReference type="InterPro" id="IPR036390">
    <property type="entry name" value="WH_DNA-bd_sf"/>
</dbReference>
<dbReference type="GO" id="GO:0043565">
    <property type="term" value="F:sequence-specific DNA binding"/>
    <property type="evidence" value="ECO:0007669"/>
    <property type="project" value="TreeGrafter"/>
</dbReference>
<dbReference type="Gene3D" id="3.40.190.290">
    <property type="match status" value="1"/>
</dbReference>
<dbReference type="CDD" id="cd08473">
    <property type="entry name" value="PBP2_CrgA_like_4"/>
    <property type="match status" value="1"/>
</dbReference>
<dbReference type="EMBL" id="JAAXYH010000018">
    <property type="protein sequence ID" value="NMH66911.1"/>
    <property type="molecule type" value="Genomic_DNA"/>
</dbReference>
<evidence type="ECO:0000256" key="4">
    <source>
        <dbReference type="ARBA" id="ARBA00023163"/>
    </source>
</evidence>
<dbReference type="PANTHER" id="PTHR30537:SF31">
    <property type="entry name" value="TRANSCRIPTIONAL REGULATOR, LYSR FAMILY"/>
    <property type="match status" value="1"/>
</dbReference>
<keyword evidence="4" id="KW-0804">Transcription</keyword>
<dbReference type="InterPro" id="IPR036388">
    <property type="entry name" value="WH-like_DNA-bd_sf"/>
</dbReference>
<keyword evidence="2" id="KW-0805">Transcription regulation</keyword>
<dbReference type="PANTHER" id="PTHR30537">
    <property type="entry name" value="HTH-TYPE TRANSCRIPTIONAL REGULATOR"/>
    <property type="match status" value="1"/>
</dbReference>
<gene>
    <name evidence="6" type="ORF">HC757_17265</name>
</gene>
<keyword evidence="3" id="KW-0238">DNA-binding</keyword>
<evidence type="ECO:0000313" key="7">
    <source>
        <dbReference type="Proteomes" id="UP000737113"/>
    </source>
</evidence>
<dbReference type="Pfam" id="PF03466">
    <property type="entry name" value="LysR_substrate"/>
    <property type="match status" value="1"/>
</dbReference>
<dbReference type="GO" id="GO:0003700">
    <property type="term" value="F:DNA-binding transcription factor activity"/>
    <property type="evidence" value="ECO:0007669"/>
    <property type="project" value="InterPro"/>
</dbReference>
<dbReference type="FunFam" id="1.10.10.10:FF:000001">
    <property type="entry name" value="LysR family transcriptional regulator"/>
    <property type="match status" value="1"/>
</dbReference>
<evidence type="ECO:0000256" key="3">
    <source>
        <dbReference type="ARBA" id="ARBA00023125"/>
    </source>
</evidence>
<evidence type="ECO:0000256" key="2">
    <source>
        <dbReference type="ARBA" id="ARBA00023015"/>
    </source>
</evidence>
<evidence type="ECO:0000259" key="5">
    <source>
        <dbReference type="PROSITE" id="PS50931"/>
    </source>
</evidence>
<dbReference type="Pfam" id="PF00126">
    <property type="entry name" value="HTH_1"/>
    <property type="match status" value="1"/>
</dbReference>
<comment type="similarity">
    <text evidence="1">Belongs to the LysR transcriptional regulatory family.</text>
</comment>
<evidence type="ECO:0000256" key="1">
    <source>
        <dbReference type="ARBA" id="ARBA00009437"/>
    </source>
</evidence>